<dbReference type="GO" id="GO:0004190">
    <property type="term" value="F:aspartic-type endopeptidase activity"/>
    <property type="evidence" value="ECO:0007669"/>
    <property type="project" value="InterPro"/>
</dbReference>
<feature type="transmembrane region" description="Helical" evidence="2">
    <location>
        <begin position="122"/>
        <end position="139"/>
    </location>
</feature>
<dbReference type="GO" id="GO:0006465">
    <property type="term" value="P:signal peptide processing"/>
    <property type="evidence" value="ECO:0007669"/>
    <property type="project" value="TreeGrafter"/>
</dbReference>
<gene>
    <name evidence="4" type="ORF">SDC9_171892</name>
</gene>
<proteinExistence type="inferred from homology"/>
<feature type="transmembrane region" description="Helical" evidence="2">
    <location>
        <begin position="194"/>
        <end position="212"/>
    </location>
</feature>
<feature type="transmembrane region" description="Helical" evidence="2">
    <location>
        <begin position="74"/>
        <end position="91"/>
    </location>
</feature>
<dbReference type="Pfam" id="PF01478">
    <property type="entry name" value="Peptidase_A24"/>
    <property type="match status" value="1"/>
</dbReference>
<accession>A0A645GL92</accession>
<sequence length="213" mass="23220">MQVISYGLVFLSGAVAGRLLLFGTVGLISARVESVPDHWLIDGKYASECWALLNAGVWLLAFVYDRVSLQTFECIFVFSICFCISAVDIVIRKIPNILVLFLFAAAVLLMWNASFAHFQDHLIGMAVSTGLFLAPFLIGKRSGSGDIKYAAAIGIFLGLYYSLLAFVIMSALFFLYASVLFLTKKGGFKTKIALGPYMSAGFVMAFLMLGGML</sequence>
<protein>
    <recommendedName>
        <fullName evidence="3">Prepilin type IV endopeptidase peptidase domain-containing protein</fullName>
    </recommendedName>
</protein>
<organism evidence="4">
    <name type="scientific">bioreactor metagenome</name>
    <dbReference type="NCBI Taxonomy" id="1076179"/>
    <lineage>
        <taxon>unclassified sequences</taxon>
        <taxon>metagenomes</taxon>
        <taxon>ecological metagenomes</taxon>
    </lineage>
</organism>
<feature type="domain" description="Prepilin type IV endopeptidase peptidase" evidence="3">
    <location>
        <begin position="75"/>
        <end position="177"/>
    </location>
</feature>
<keyword evidence="2" id="KW-0812">Transmembrane</keyword>
<dbReference type="PANTHER" id="PTHR30487:SF0">
    <property type="entry name" value="PREPILIN LEADER PEPTIDASE_N-METHYLTRANSFERASE-RELATED"/>
    <property type="match status" value="1"/>
</dbReference>
<dbReference type="InterPro" id="IPR000045">
    <property type="entry name" value="Prepilin_IV_endopep_pep"/>
</dbReference>
<evidence type="ECO:0000256" key="2">
    <source>
        <dbReference type="SAM" id="Phobius"/>
    </source>
</evidence>
<dbReference type="AlphaFoldDB" id="A0A645GL92"/>
<evidence type="ECO:0000259" key="3">
    <source>
        <dbReference type="Pfam" id="PF01478"/>
    </source>
</evidence>
<feature type="transmembrane region" description="Helical" evidence="2">
    <location>
        <begin position="159"/>
        <end position="182"/>
    </location>
</feature>
<keyword evidence="2" id="KW-1133">Transmembrane helix</keyword>
<name>A0A645GL92_9ZZZZ</name>
<dbReference type="GO" id="GO:0005886">
    <property type="term" value="C:plasma membrane"/>
    <property type="evidence" value="ECO:0007669"/>
    <property type="project" value="TreeGrafter"/>
</dbReference>
<dbReference type="Gene3D" id="1.20.120.1220">
    <property type="match status" value="1"/>
</dbReference>
<feature type="transmembrane region" description="Helical" evidence="2">
    <location>
        <begin position="7"/>
        <end position="30"/>
    </location>
</feature>
<feature type="transmembrane region" description="Helical" evidence="2">
    <location>
        <begin position="97"/>
        <end position="115"/>
    </location>
</feature>
<keyword evidence="2" id="KW-0472">Membrane</keyword>
<evidence type="ECO:0000256" key="1">
    <source>
        <dbReference type="ARBA" id="ARBA00005801"/>
    </source>
</evidence>
<dbReference type="EMBL" id="VSSQ01073356">
    <property type="protein sequence ID" value="MPN24493.1"/>
    <property type="molecule type" value="Genomic_DNA"/>
</dbReference>
<comment type="caution">
    <text evidence="4">The sequence shown here is derived from an EMBL/GenBank/DDBJ whole genome shotgun (WGS) entry which is preliminary data.</text>
</comment>
<dbReference type="InterPro" id="IPR050882">
    <property type="entry name" value="Prepilin_peptidase/N-MTase"/>
</dbReference>
<dbReference type="PANTHER" id="PTHR30487">
    <property type="entry name" value="TYPE 4 PREPILIN-LIKE PROTEINS LEADER PEPTIDE-PROCESSING ENZYME"/>
    <property type="match status" value="1"/>
</dbReference>
<reference evidence="4" key="1">
    <citation type="submission" date="2019-08" db="EMBL/GenBank/DDBJ databases">
        <authorList>
            <person name="Kucharzyk K."/>
            <person name="Murdoch R.W."/>
            <person name="Higgins S."/>
            <person name="Loffler F."/>
        </authorList>
    </citation>
    <scope>NUCLEOTIDE SEQUENCE</scope>
</reference>
<comment type="similarity">
    <text evidence="1">Belongs to the peptidase A24 family.</text>
</comment>
<evidence type="ECO:0000313" key="4">
    <source>
        <dbReference type="EMBL" id="MPN24493.1"/>
    </source>
</evidence>